<dbReference type="PROSITE" id="PS00028">
    <property type="entry name" value="ZINC_FINGER_C2H2_1"/>
    <property type="match status" value="2"/>
</dbReference>
<dbReference type="Pfam" id="PF00096">
    <property type="entry name" value="zf-C2H2"/>
    <property type="match status" value="1"/>
</dbReference>
<dbReference type="AlphaFoldDB" id="A0A4R8RLS9"/>
<dbReference type="Pfam" id="PF26082">
    <property type="entry name" value="zf-C2H2_AcuF"/>
    <property type="match status" value="1"/>
</dbReference>
<feature type="region of interest" description="Disordered" evidence="2">
    <location>
        <begin position="462"/>
        <end position="521"/>
    </location>
</feature>
<keyword evidence="1" id="KW-0862">Zinc</keyword>
<protein>
    <recommendedName>
        <fullName evidence="3">C2H2-type domain-containing protein</fullName>
    </recommendedName>
</protein>
<keyword evidence="5" id="KW-1185">Reference proteome</keyword>
<feature type="domain" description="C2H2-type" evidence="3">
    <location>
        <begin position="633"/>
        <end position="661"/>
    </location>
</feature>
<keyword evidence="1" id="KW-0479">Metal-binding</keyword>
<proteinExistence type="predicted"/>
<dbReference type="EMBL" id="RYZW01000014">
    <property type="protein sequence ID" value="TDZ68002.1"/>
    <property type="molecule type" value="Genomic_DNA"/>
</dbReference>
<sequence>MDGSIANRVVEALSAFEHLLQSVREADQHSSQSQIASNIHDELGRFKVWAGSSGAHRTGRASLEHRLRDASHIRNRVIELIGDLQQSLDEATAIVTGHATPWDEANDDEEPVDELVAETEVSQITLDIAEVVDCLLRLSVSIQNPAPHDRFIASAPVETSAYEQYDIQHVYNKFDEIPEYLAERLGKAISRRRQYFKYREAHHLKIASGLCSHGDSSKTEIIPSTQASSIPNDKKQEHSRDASGDDALSDAGNSQTSYATSVANPKTLKVPPMPDEALKGPFQCPFCFMIIAARNTGAWNMSMDKAEAAAHNVYGFRDEGAEDEGDRPHTLKRQAQIDKETTGHDETTPPSLDRPQRLHARRKSPSQRLSIGERWSSESSETKDEELSTGQSPAEDSPAFSGVPNATSAVRRISTSRDVAARTATQVPAASDPTGTALPGVMASTPIDKKMMSVQWVSLAKEEEHPGVDQRDDKAPNATERSSGNVFRGHLEGAAENIPNAMGEPPQDPADPPGQRYGHSFSDAISIPQNEWTSDYEEEEFSPASSTAPQPPQEAQSPGELSAPLTVAAPADPRQLSAQQTHVGATETEGRNWKSQLFQCPFGNCSRNFAYLKDLHRHVLSHMPNLSMSKSLMACPGCRKSFTRADNLARHMQGQHRGVAPESRVLLSKSSKEEGTVRCLICRDSPAEPDQYFCMTCLEGIKSFKPSTDESVEPTT</sequence>
<feature type="region of interest" description="Disordered" evidence="2">
    <location>
        <begin position="319"/>
        <end position="439"/>
    </location>
</feature>
<evidence type="ECO:0000256" key="2">
    <source>
        <dbReference type="SAM" id="MobiDB-lite"/>
    </source>
</evidence>
<feature type="region of interest" description="Disordered" evidence="2">
    <location>
        <begin position="224"/>
        <end position="267"/>
    </location>
</feature>
<feature type="compositionally biased region" description="Basic and acidic residues" evidence="2">
    <location>
        <begin position="462"/>
        <end position="475"/>
    </location>
</feature>
<dbReference type="InterPro" id="IPR013087">
    <property type="entry name" value="Znf_C2H2_type"/>
</dbReference>
<gene>
    <name evidence="4" type="ORF">CTRI78_v002464</name>
</gene>
<feature type="compositionally biased region" description="Basic and acidic residues" evidence="2">
    <location>
        <begin position="335"/>
        <end position="347"/>
    </location>
</feature>
<feature type="compositionally biased region" description="Low complexity" evidence="2">
    <location>
        <begin position="542"/>
        <end position="558"/>
    </location>
</feature>
<dbReference type="PANTHER" id="PTHR35391">
    <property type="entry name" value="C2H2-TYPE DOMAIN-CONTAINING PROTEIN-RELATED"/>
    <property type="match status" value="1"/>
</dbReference>
<dbReference type="PROSITE" id="PS50157">
    <property type="entry name" value="ZINC_FINGER_C2H2_2"/>
    <property type="match status" value="2"/>
</dbReference>
<organism evidence="4 5">
    <name type="scientific">Colletotrichum trifolii</name>
    <dbReference type="NCBI Taxonomy" id="5466"/>
    <lineage>
        <taxon>Eukaryota</taxon>
        <taxon>Fungi</taxon>
        <taxon>Dikarya</taxon>
        <taxon>Ascomycota</taxon>
        <taxon>Pezizomycotina</taxon>
        <taxon>Sordariomycetes</taxon>
        <taxon>Hypocreomycetidae</taxon>
        <taxon>Glomerellales</taxon>
        <taxon>Glomerellaceae</taxon>
        <taxon>Colletotrichum</taxon>
        <taxon>Colletotrichum orbiculare species complex</taxon>
    </lineage>
</organism>
<dbReference type="SUPFAM" id="SSF57667">
    <property type="entry name" value="beta-beta-alpha zinc fingers"/>
    <property type="match status" value="1"/>
</dbReference>
<feature type="compositionally biased region" description="Basic and acidic residues" evidence="2">
    <location>
        <begin position="232"/>
        <end position="243"/>
    </location>
</feature>
<comment type="caution">
    <text evidence="4">The sequence shown here is derived from an EMBL/GenBank/DDBJ whole genome shotgun (WGS) entry which is preliminary data.</text>
</comment>
<dbReference type="SMART" id="SM00355">
    <property type="entry name" value="ZnF_C2H2"/>
    <property type="match status" value="2"/>
</dbReference>
<reference evidence="4 5" key="1">
    <citation type="submission" date="2018-12" db="EMBL/GenBank/DDBJ databases">
        <title>Genome sequence and assembly of Colletotrichum trifolii.</title>
        <authorList>
            <person name="Gan P."/>
            <person name="Shirasu K."/>
        </authorList>
    </citation>
    <scope>NUCLEOTIDE SEQUENCE [LARGE SCALE GENOMIC DNA]</scope>
    <source>
        <strain evidence="4 5">543-2</strain>
    </source>
</reference>
<keyword evidence="1" id="KW-0863">Zinc-finger</keyword>
<evidence type="ECO:0000256" key="1">
    <source>
        <dbReference type="PROSITE-ProRule" id="PRU00042"/>
    </source>
</evidence>
<dbReference type="InterPro" id="IPR058925">
    <property type="entry name" value="zf-C2H2_AcuF"/>
</dbReference>
<dbReference type="PANTHER" id="PTHR35391:SF7">
    <property type="entry name" value="C2H2-TYPE DOMAIN-CONTAINING PROTEIN"/>
    <property type="match status" value="1"/>
</dbReference>
<dbReference type="GO" id="GO:0008270">
    <property type="term" value="F:zinc ion binding"/>
    <property type="evidence" value="ECO:0007669"/>
    <property type="project" value="UniProtKB-KW"/>
</dbReference>
<dbReference type="Proteomes" id="UP000295703">
    <property type="component" value="Unassembled WGS sequence"/>
</dbReference>
<dbReference type="InterPro" id="IPR036236">
    <property type="entry name" value="Znf_C2H2_sf"/>
</dbReference>
<feature type="compositionally biased region" description="Low complexity" evidence="2">
    <location>
        <begin position="245"/>
        <end position="254"/>
    </location>
</feature>
<accession>A0A4R8RLS9</accession>
<dbReference type="Gene3D" id="3.30.160.60">
    <property type="entry name" value="Classic Zinc Finger"/>
    <property type="match status" value="1"/>
</dbReference>
<name>A0A4R8RLS9_COLTR</name>
<evidence type="ECO:0000313" key="5">
    <source>
        <dbReference type="Proteomes" id="UP000295703"/>
    </source>
</evidence>
<feature type="domain" description="C2H2-type" evidence="3">
    <location>
        <begin position="598"/>
        <end position="622"/>
    </location>
</feature>
<evidence type="ECO:0000313" key="4">
    <source>
        <dbReference type="EMBL" id="TDZ68002.1"/>
    </source>
</evidence>
<feature type="region of interest" description="Disordered" evidence="2">
    <location>
        <begin position="533"/>
        <end position="560"/>
    </location>
</feature>
<evidence type="ECO:0000259" key="3">
    <source>
        <dbReference type="PROSITE" id="PS50157"/>
    </source>
</evidence>
<dbReference type="STRING" id="5466.A0A4R8RLS9"/>
<feature type="compositionally biased region" description="Polar residues" evidence="2">
    <location>
        <begin position="255"/>
        <end position="264"/>
    </location>
</feature>